<sequence length="409" mass="44377">MPAEPGILLDISRLVSRLGGGPLTGIDRVELEWLRHLQGKPHLLLCRVPRGQALLPATAGALLLDWIEGAVADLPAPGLLDRLAGRTALKDRATRVLAAHALRIERGFIRKIAAQALHDLGAEAAYLNLGHANWRREVFAGLQGLRRVVMIHDTIPLDHPEFTRQGQSEKFRDRFAVAAGMADLVLTVSKASAAQIALWRGRLAVHGRAPIAVTPIGARPVPADSAALPPGLDLTRPMFIALGTIEPRKNHAVLLDAWALLAKRLPVADLPRLLIIGRRGWENHAVFARLDHLPAGAAVQEFGDLGDGEVAALMERAHALLMPSRAEGFGLPLIEAARLGLPVLASPLPSTRELLGDWARYLSPDEPEAWAEAVAAMAQTPIQRLAPREIPDWPSHFDQVQRALLDLRD</sequence>
<dbReference type="EMBL" id="CP006650">
    <property type="protein sequence ID" value="AGT10065.1"/>
    <property type="molecule type" value="Genomic_DNA"/>
</dbReference>
<dbReference type="SUPFAM" id="SSF53756">
    <property type="entry name" value="UDP-Glycosyltransferase/glycogen phosphorylase"/>
    <property type="match status" value="1"/>
</dbReference>
<evidence type="ECO:0000256" key="1">
    <source>
        <dbReference type="ARBA" id="ARBA00022679"/>
    </source>
</evidence>
<keyword evidence="1 3" id="KW-0808">Transferase</keyword>
<protein>
    <submittedName>
        <fullName evidence="3">Glycosyl transferase</fullName>
        <ecNumber evidence="3">2.4.1.-</ecNumber>
    </submittedName>
</protein>
<evidence type="ECO:0000313" key="3">
    <source>
        <dbReference type="EMBL" id="AGT10065.1"/>
    </source>
</evidence>
<reference evidence="3 4" key="1">
    <citation type="journal article" date="2014" name="BMC Genomics">
        <title>Architecture and functions of a multipartite genome of the methylotrophic bacterium Paracoccus aminophilus JCM 7686, containing primary and secondary chromids.</title>
        <authorList>
            <person name="Dziewit L."/>
            <person name="Czarnecki J."/>
            <person name="Wibberg D."/>
            <person name="Radlinska M."/>
            <person name="Mrozek P."/>
            <person name="Szymczak M."/>
            <person name="Schluter A."/>
            <person name="Puhler A."/>
            <person name="Bartosik D."/>
        </authorList>
    </citation>
    <scope>NUCLEOTIDE SEQUENCE [LARGE SCALE GENOMIC DNA]</scope>
    <source>
        <strain evidence="3">JCM 7686</strain>
    </source>
</reference>
<dbReference type="AlphaFoldDB" id="S5Y2V9"/>
<dbReference type="Gene3D" id="3.40.50.2000">
    <property type="entry name" value="Glycogen Phosphorylase B"/>
    <property type="match status" value="1"/>
</dbReference>
<dbReference type="CDD" id="cd03809">
    <property type="entry name" value="GT4_MtfB-like"/>
    <property type="match status" value="1"/>
</dbReference>
<evidence type="ECO:0000259" key="2">
    <source>
        <dbReference type="Pfam" id="PF00534"/>
    </source>
</evidence>
<dbReference type="KEGG" id="pami:JCM7686_3029"/>
<gene>
    <name evidence="3" type="ORF">JCM7686_3029</name>
</gene>
<evidence type="ECO:0000313" key="4">
    <source>
        <dbReference type="Proteomes" id="UP000015480"/>
    </source>
</evidence>
<accession>S5Y2V9</accession>
<dbReference type="PANTHER" id="PTHR46401:SF2">
    <property type="entry name" value="GLYCOSYLTRANSFERASE WBBK-RELATED"/>
    <property type="match status" value="1"/>
</dbReference>
<dbReference type="Pfam" id="PF00534">
    <property type="entry name" value="Glycos_transf_1"/>
    <property type="match status" value="1"/>
</dbReference>
<dbReference type="HOGENOM" id="CLU_009583_34_0_5"/>
<dbReference type="RefSeq" id="WP_020951702.1">
    <property type="nucleotide sequence ID" value="NC_022041.1"/>
</dbReference>
<keyword evidence="3" id="KW-0328">Glycosyltransferase</keyword>
<dbReference type="InterPro" id="IPR001296">
    <property type="entry name" value="Glyco_trans_1"/>
</dbReference>
<organism evidence="3 4">
    <name type="scientific">Paracoccus aminophilus JCM 7686</name>
    <dbReference type="NCBI Taxonomy" id="1367847"/>
    <lineage>
        <taxon>Bacteria</taxon>
        <taxon>Pseudomonadati</taxon>
        <taxon>Pseudomonadota</taxon>
        <taxon>Alphaproteobacteria</taxon>
        <taxon>Rhodobacterales</taxon>
        <taxon>Paracoccaceae</taxon>
        <taxon>Paracoccus</taxon>
    </lineage>
</organism>
<dbReference type="eggNOG" id="COG0438">
    <property type="taxonomic scope" value="Bacteria"/>
</dbReference>
<dbReference type="PATRIC" id="fig|1367847.3.peg.3048"/>
<dbReference type="OrthoDB" id="9790710at2"/>
<dbReference type="STRING" id="1367847.JCM7686_3029"/>
<dbReference type="PANTHER" id="PTHR46401">
    <property type="entry name" value="GLYCOSYLTRANSFERASE WBBK-RELATED"/>
    <property type="match status" value="1"/>
</dbReference>
<name>S5Y2V9_PARAH</name>
<keyword evidence="4" id="KW-1185">Reference proteome</keyword>
<dbReference type="EC" id="2.4.1.-" evidence="3"/>
<proteinExistence type="predicted"/>
<feature type="domain" description="Glycosyl transferase family 1" evidence="2">
    <location>
        <begin position="232"/>
        <end position="381"/>
    </location>
</feature>
<dbReference type="Proteomes" id="UP000015480">
    <property type="component" value="Chromosome"/>
</dbReference>
<dbReference type="GO" id="GO:0016757">
    <property type="term" value="F:glycosyltransferase activity"/>
    <property type="evidence" value="ECO:0007669"/>
    <property type="project" value="UniProtKB-KW"/>
</dbReference>